<evidence type="ECO:0000313" key="2">
    <source>
        <dbReference type="EMBL" id="OQD46179.1"/>
    </source>
</evidence>
<dbReference type="EMBL" id="MJUW02000054">
    <property type="protein sequence ID" value="OQD46179.1"/>
    <property type="molecule type" value="Genomic_DNA"/>
</dbReference>
<sequence length="142" mass="16664">MPVTKPGISVPKEFLYETDKISQELKKNRSEVIREAITIMINNYKKQQVVEHAEKIYKEIAEDGRRLAEDFMSICEKPVVKCKAGRKTRNTCMGMRKRKSHQSRQTENHPCKENTPFYENITVVNDKRKLPFLQKQKSSILH</sequence>
<gene>
    <name evidence="2" type="ORF">BIY37_04575</name>
</gene>
<dbReference type="InterPro" id="IPR013321">
    <property type="entry name" value="Arc_rbn_hlx_hlx"/>
</dbReference>
<organism evidence="2 3">
    <name type="scientific">Candidatus Brocadia sapporoensis</name>
    <dbReference type="NCBI Taxonomy" id="392547"/>
    <lineage>
        <taxon>Bacteria</taxon>
        <taxon>Pseudomonadati</taxon>
        <taxon>Planctomycetota</taxon>
        <taxon>Candidatus Brocadiia</taxon>
        <taxon>Candidatus Brocadiales</taxon>
        <taxon>Candidatus Brocadiaceae</taxon>
        <taxon>Candidatus Brocadia</taxon>
    </lineage>
</organism>
<protein>
    <recommendedName>
        <fullName evidence="4">Ribbon-helix-helix protein CopG domain-containing protein</fullName>
    </recommendedName>
</protein>
<comment type="caution">
    <text evidence="2">The sequence shown here is derived from an EMBL/GenBank/DDBJ whole genome shotgun (WGS) entry which is preliminary data.</text>
</comment>
<proteinExistence type="predicted"/>
<dbReference type="Gene3D" id="1.10.1220.10">
    <property type="entry name" value="Met repressor-like"/>
    <property type="match status" value="1"/>
</dbReference>
<dbReference type="GO" id="GO:0006355">
    <property type="term" value="P:regulation of DNA-templated transcription"/>
    <property type="evidence" value="ECO:0007669"/>
    <property type="project" value="InterPro"/>
</dbReference>
<reference evidence="2 3" key="1">
    <citation type="journal article" date="2016" name="Genome Announc.">
        <title>Draft Genome Sequence of the Anaerobic Ammonium-Oxidizing Bacterium 'Candidatus Brocadia sp. 40'.</title>
        <authorList>
            <person name="Ali M."/>
            <person name="Haroon M.F."/>
            <person name="Narita Y."/>
            <person name="Zhang L."/>
            <person name="Rangel Shaw D."/>
            <person name="Okabe S."/>
            <person name="Saikaly P.E."/>
        </authorList>
    </citation>
    <scope>NUCLEOTIDE SEQUENCE [LARGE SCALE GENOMIC DNA]</scope>
    <source>
        <strain evidence="2 3">40</strain>
    </source>
</reference>
<dbReference type="AlphaFoldDB" id="A0A1V6M1A1"/>
<feature type="region of interest" description="Disordered" evidence="1">
    <location>
        <begin position="94"/>
        <end position="113"/>
    </location>
</feature>
<dbReference type="CDD" id="cd22231">
    <property type="entry name" value="RHH_NikR_HicB-like"/>
    <property type="match status" value="1"/>
</dbReference>
<accession>A0A1V6M1A1</accession>
<keyword evidence="3" id="KW-1185">Reference proteome</keyword>
<evidence type="ECO:0000313" key="3">
    <source>
        <dbReference type="Proteomes" id="UP000242219"/>
    </source>
</evidence>
<dbReference type="Proteomes" id="UP000242219">
    <property type="component" value="Unassembled WGS sequence"/>
</dbReference>
<evidence type="ECO:0008006" key="4">
    <source>
        <dbReference type="Google" id="ProtNLM"/>
    </source>
</evidence>
<dbReference type="RefSeq" id="WP_070066644.1">
    <property type="nucleotide sequence ID" value="NZ_MJUW02000054.1"/>
</dbReference>
<evidence type="ECO:0000256" key="1">
    <source>
        <dbReference type="SAM" id="MobiDB-lite"/>
    </source>
</evidence>
<name>A0A1V6M1A1_9BACT</name>